<dbReference type="PROSITE" id="PS51257">
    <property type="entry name" value="PROKAR_LIPOPROTEIN"/>
    <property type="match status" value="1"/>
</dbReference>
<gene>
    <name evidence="2" type="ORF">HYFRA_00008809</name>
</gene>
<organism evidence="2 3">
    <name type="scientific">Hymenoscyphus fraxineus</name>
    <dbReference type="NCBI Taxonomy" id="746836"/>
    <lineage>
        <taxon>Eukaryota</taxon>
        <taxon>Fungi</taxon>
        <taxon>Dikarya</taxon>
        <taxon>Ascomycota</taxon>
        <taxon>Pezizomycotina</taxon>
        <taxon>Leotiomycetes</taxon>
        <taxon>Helotiales</taxon>
        <taxon>Helotiaceae</taxon>
        <taxon>Hymenoscyphus</taxon>
    </lineage>
</organism>
<protein>
    <submittedName>
        <fullName evidence="2">Uncharacterized protein</fullName>
    </submittedName>
</protein>
<dbReference type="AlphaFoldDB" id="A0A9N9PU83"/>
<keyword evidence="3" id="KW-1185">Reference proteome</keyword>
<proteinExistence type="predicted"/>
<sequence>MKFFAVATTLALASIAMAACDEEISQPLAENCAGACAAFVTPYVAARDPPTKTRPVPNKRTFSVYGLEVGGKNPLGN</sequence>
<keyword evidence="1" id="KW-0732">Signal</keyword>
<name>A0A9N9PU83_9HELO</name>
<accession>A0A9N9PU83</accession>
<reference evidence="2" key="1">
    <citation type="submission" date="2021-07" db="EMBL/GenBank/DDBJ databases">
        <authorList>
            <person name="Durling M."/>
        </authorList>
    </citation>
    <scope>NUCLEOTIDE SEQUENCE</scope>
</reference>
<comment type="caution">
    <text evidence="2">The sequence shown here is derived from an EMBL/GenBank/DDBJ whole genome shotgun (WGS) entry which is preliminary data.</text>
</comment>
<evidence type="ECO:0000313" key="3">
    <source>
        <dbReference type="Proteomes" id="UP000696280"/>
    </source>
</evidence>
<dbReference type="Proteomes" id="UP000696280">
    <property type="component" value="Unassembled WGS sequence"/>
</dbReference>
<evidence type="ECO:0000256" key="1">
    <source>
        <dbReference type="SAM" id="SignalP"/>
    </source>
</evidence>
<dbReference type="EMBL" id="CAJVRL010000067">
    <property type="protein sequence ID" value="CAG8955955.1"/>
    <property type="molecule type" value="Genomic_DNA"/>
</dbReference>
<feature type="chain" id="PRO_5040483075" evidence="1">
    <location>
        <begin position="19"/>
        <end position="77"/>
    </location>
</feature>
<feature type="signal peptide" evidence="1">
    <location>
        <begin position="1"/>
        <end position="18"/>
    </location>
</feature>
<evidence type="ECO:0000313" key="2">
    <source>
        <dbReference type="EMBL" id="CAG8955955.1"/>
    </source>
</evidence>